<comment type="caution">
    <text evidence="1">The sequence shown here is derived from an EMBL/GenBank/DDBJ whole genome shotgun (WGS) entry which is preliminary data.</text>
</comment>
<evidence type="ECO:0000313" key="1">
    <source>
        <dbReference type="EMBL" id="PIC19997.1"/>
    </source>
</evidence>
<dbReference type="OrthoDB" id="10289362at2759"/>
<gene>
    <name evidence="1" type="primary">Cnig_chr_X.g25340</name>
    <name evidence="1" type="ORF">B9Z55_025340</name>
</gene>
<proteinExistence type="predicted"/>
<dbReference type="EMBL" id="PDUG01000006">
    <property type="protein sequence ID" value="PIC19997.1"/>
    <property type="molecule type" value="Genomic_DNA"/>
</dbReference>
<accession>A0A2G5SY74</accession>
<sequence length="90" mass="10079">MIIQQVPIVFQYQVPALTELFHLSQKAKTELKDHGKLDSSIATAVSRLENNVAVLLLIALMPPTQKLRTVAETAFQNLEDLQNEGHFPIL</sequence>
<evidence type="ECO:0000313" key="2">
    <source>
        <dbReference type="Proteomes" id="UP000230233"/>
    </source>
</evidence>
<dbReference type="Proteomes" id="UP000230233">
    <property type="component" value="Chromosome X"/>
</dbReference>
<name>A0A2G5SY74_9PELO</name>
<dbReference type="AlphaFoldDB" id="A0A2G5SY74"/>
<reference evidence="2" key="1">
    <citation type="submission" date="2017-10" db="EMBL/GenBank/DDBJ databases">
        <title>Rapid genome shrinkage in a self-fertile nematode reveals novel sperm competition proteins.</title>
        <authorList>
            <person name="Yin D."/>
            <person name="Schwarz E.M."/>
            <person name="Thomas C.G."/>
            <person name="Felde R.L."/>
            <person name="Korf I.F."/>
            <person name="Cutter A.D."/>
            <person name="Schartner C.M."/>
            <person name="Ralston E.J."/>
            <person name="Meyer B.J."/>
            <person name="Haag E.S."/>
        </authorList>
    </citation>
    <scope>NUCLEOTIDE SEQUENCE [LARGE SCALE GENOMIC DNA]</scope>
    <source>
        <strain evidence="2">JU1422</strain>
    </source>
</reference>
<keyword evidence="2" id="KW-1185">Reference proteome</keyword>
<organism evidence="1 2">
    <name type="scientific">Caenorhabditis nigoni</name>
    <dbReference type="NCBI Taxonomy" id="1611254"/>
    <lineage>
        <taxon>Eukaryota</taxon>
        <taxon>Metazoa</taxon>
        <taxon>Ecdysozoa</taxon>
        <taxon>Nematoda</taxon>
        <taxon>Chromadorea</taxon>
        <taxon>Rhabditida</taxon>
        <taxon>Rhabditina</taxon>
        <taxon>Rhabditomorpha</taxon>
        <taxon>Rhabditoidea</taxon>
        <taxon>Rhabditidae</taxon>
        <taxon>Peloderinae</taxon>
        <taxon>Caenorhabditis</taxon>
    </lineage>
</organism>
<protein>
    <submittedName>
        <fullName evidence="1">Uncharacterized protein</fullName>
    </submittedName>
</protein>